<dbReference type="PANTHER" id="PTHR34987">
    <property type="entry name" value="C, PUTATIVE (AFU_ORTHOLOGUE AFUA_3G02880)-RELATED"/>
    <property type="match status" value="1"/>
</dbReference>
<sequence length="526" mass="58499">MSIYKNAIRDARIREYLPVHRVMLAEQAQNAEILPGNPAIQPSISGSERLCILQPGGALLLDFGVELHGGVRIVNRSGAGRIRLRFGESASEAMGAPNQDHAIHDTELQVPAMGMLEYGNTAFRFVRIDALDAKLELMNVLAVALYRDLKRGGSFRCSDERLNRIWETGAYTLLLNMQDYIYDGAKRDRLVWMGDLHPEICGILSVFDDVSLIPASLDFVRDHTPLPRVMNNITSYSLWWIVNQYEYYLHRGDLVYLQEQREYLTGLLRQLEEYVNQDGSEMVPPRRFLDWPNNDNPVAMHAGLQGLLCRAFQCGAKLCGALGIDASRPLEFARRMMGHVPDCGDSKAAAAMLTLSGIADRSDVLARDPFRGVSTFYGYYMLLAQPTAPALELIRRFWGGMLDYGATTFWEDFDLDWLKNTSPISELPVPGKDDLHADFGKYCYRGLRHSLCHGWAAGPTPFLSERVLGVKFLEPGGRKVAVSPELCGLDFAEGSVPTPFGPVRVAASRSGRPEIDAPEGVEVVAG</sequence>
<dbReference type="Gene3D" id="1.50.10.10">
    <property type="match status" value="1"/>
</dbReference>
<keyword evidence="3" id="KW-1185">Reference proteome</keyword>
<dbReference type="InterPro" id="IPR035396">
    <property type="entry name" value="Bac_rhamnosid6H"/>
</dbReference>
<protein>
    <submittedName>
        <fullName evidence="2">Alpha-L-rhamnosidase-like protein</fullName>
    </submittedName>
</protein>
<dbReference type="InterPro" id="IPR012341">
    <property type="entry name" value="6hp_glycosidase-like_sf"/>
</dbReference>
<dbReference type="RefSeq" id="WP_116884012.1">
    <property type="nucleotide sequence ID" value="NZ_CABMMC010000089.1"/>
</dbReference>
<dbReference type="PANTHER" id="PTHR34987:SF6">
    <property type="entry name" value="ALPHA-L-RHAMNOSIDASE SIX-HAIRPIN GLYCOSIDASE DOMAIN-CONTAINING PROTEIN"/>
    <property type="match status" value="1"/>
</dbReference>
<dbReference type="AlphaFoldDB" id="A0A2U1AYZ2"/>
<dbReference type="OrthoDB" id="9815108at2"/>
<dbReference type="SUPFAM" id="SSF48208">
    <property type="entry name" value="Six-hairpin glycosidases"/>
    <property type="match status" value="1"/>
</dbReference>
<dbReference type="Proteomes" id="UP000245959">
    <property type="component" value="Unassembled WGS sequence"/>
</dbReference>
<dbReference type="Gene3D" id="2.60.120.260">
    <property type="entry name" value="Galactose-binding domain-like"/>
    <property type="match status" value="1"/>
</dbReference>
<gene>
    <name evidence="2" type="ORF">C8D82_11365</name>
</gene>
<accession>A0A2U1AYZ2</accession>
<reference evidence="2 3" key="1">
    <citation type="submission" date="2018-04" db="EMBL/GenBank/DDBJ databases">
        <title>Genomic Encyclopedia of Type Strains, Phase IV (KMG-IV): sequencing the most valuable type-strain genomes for metagenomic binning, comparative biology and taxonomic classification.</title>
        <authorList>
            <person name="Goeker M."/>
        </authorList>
    </citation>
    <scope>NUCLEOTIDE SEQUENCE [LARGE SCALE GENOMIC DNA]</scope>
    <source>
        <strain evidence="2 3">DSM 14823</strain>
    </source>
</reference>
<dbReference type="EMBL" id="QEKH01000013">
    <property type="protein sequence ID" value="PVY41592.1"/>
    <property type="molecule type" value="Genomic_DNA"/>
</dbReference>
<feature type="domain" description="Alpha-L-rhamnosidase six-hairpin glycosidase" evidence="1">
    <location>
        <begin position="151"/>
        <end position="295"/>
    </location>
</feature>
<dbReference type="GO" id="GO:0005975">
    <property type="term" value="P:carbohydrate metabolic process"/>
    <property type="evidence" value="ECO:0007669"/>
    <property type="project" value="InterPro"/>
</dbReference>
<dbReference type="Gene3D" id="2.60.420.10">
    <property type="entry name" value="Maltose phosphorylase, domain 3"/>
    <property type="match status" value="1"/>
</dbReference>
<name>A0A2U1AYZ2_9BACT</name>
<dbReference type="Pfam" id="PF17389">
    <property type="entry name" value="Bac_rhamnosid6H"/>
    <property type="match status" value="1"/>
</dbReference>
<dbReference type="GeneID" id="78295320"/>
<comment type="caution">
    <text evidence="2">The sequence shown here is derived from an EMBL/GenBank/DDBJ whole genome shotgun (WGS) entry which is preliminary data.</text>
</comment>
<proteinExistence type="predicted"/>
<evidence type="ECO:0000259" key="1">
    <source>
        <dbReference type="Pfam" id="PF17389"/>
    </source>
</evidence>
<dbReference type="InterPro" id="IPR008928">
    <property type="entry name" value="6-hairpin_glycosidase_sf"/>
</dbReference>
<evidence type="ECO:0000313" key="2">
    <source>
        <dbReference type="EMBL" id="PVY41592.1"/>
    </source>
</evidence>
<evidence type="ECO:0000313" key="3">
    <source>
        <dbReference type="Proteomes" id="UP000245959"/>
    </source>
</evidence>
<organism evidence="2 3">
    <name type="scientific">Victivallis vadensis</name>
    <dbReference type="NCBI Taxonomy" id="172901"/>
    <lineage>
        <taxon>Bacteria</taxon>
        <taxon>Pseudomonadati</taxon>
        <taxon>Lentisphaerota</taxon>
        <taxon>Lentisphaeria</taxon>
        <taxon>Victivallales</taxon>
        <taxon>Victivallaceae</taxon>
        <taxon>Victivallis</taxon>
    </lineage>
</organism>